<feature type="region of interest" description="Disordered" evidence="1">
    <location>
        <begin position="316"/>
        <end position="343"/>
    </location>
</feature>
<dbReference type="InterPro" id="IPR006580">
    <property type="entry name" value="Znf_TTF"/>
</dbReference>
<name>A0A9Q0C743_9POAL</name>
<protein>
    <recommendedName>
        <fullName evidence="2">TTF-type domain-containing protein</fullName>
    </recommendedName>
</protein>
<proteinExistence type="predicted"/>
<dbReference type="InterPro" id="IPR008906">
    <property type="entry name" value="HATC_C_dom"/>
</dbReference>
<organism evidence="3 4">
    <name type="scientific">Rhynchospora breviuscula</name>
    <dbReference type="NCBI Taxonomy" id="2022672"/>
    <lineage>
        <taxon>Eukaryota</taxon>
        <taxon>Viridiplantae</taxon>
        <taxon>Streptophyta</taxon>
        <taxon>Embryophyta</taxon>
        <taxon>Tracheophyta</taxon>
        <taxon>Spermatophyta</taxon>
        <taxon>Magnoliopsida</taxon>
        <taxon>Liliopsida</taxon>
        <taxon>Poales</taxon>
        <taxon>Cyperaceae</taxon>
        <taxon>Cyperoideae</taxon>
        <taxon>Rhynchosporeae</taxon>
        <taxon>Rhynchospora</taxon>
    </lineage>
</organism>
<dbReference type="GO" id="GO:0046983">
    <property type="term" value="F:protein dimerization activity"/>
    <property type="evidence" value="ECO:0007669"/>
    <property type="project" value="InterPro"/>
</dbReference>
<dbReference type="Pfam" id="PF07727">
    <property type="entry name" value="RVT_2"/>
    <property type="match status" value="1"/>
</dbReference>
<evidence type="ECO:0000259" key="2">
    <source>
        <dbReference type="SMART" id="SM00597"/>
    </source>
</evidence>
<dbReference type="Pfam" id="PF14291">
    <property type="entry name" value="DUF4371"/>
    <property type="match status" value="1"/>
</dbReference>
<dbReference type="InterPro" id="IPR013103">
    <property type="entry name" value="RVT_2"/>
</dbReference>
<dbReference type="AlphaFoldDB" id="A0A9Q0C743"/>
<accession>A0A9Q0C743</accession>
<comment type="caution">
    <text evidence="3">The sequence shown here is derived from an EMBL/GenBank/DDBJ whole genome shotgun (WGS) entry which is preliminary data.</text>
</comment>
<gene>
    <name evidence="3" type="ORF">LUZ63_019926</name>
</gene>
<sequence length="957" mass="108729">MTTVRVVLAIVAAQQWSITQMDVKNAFLHSELNEVIYIKSPPGLPTTNPNEVCCLKRSLYGLKQAPREWFRTFKSTVVAAGFKQSLNDPSLFLSVSSNGVALALVYVDDILITGSDLQSIARLRSALTTSFHMKDLGEAQYFLGLEIHNTAQGMFVNQHKYLTKIITRANLQFSHPANTPMEVNLKLRKEDGDLLENPTLYRSLVENLIYLTISRSDISFAVNVVSQFMNAPRHLHLAAVHRIIRYLKGTPDLGLFFPKKNDLKLSAYADADWAGCPNTRKSTTGWCVFLGDALISWKYMERFFKKLVSPLVGTQEQESSHKRKHLDSNSNFEVPPDPGLRPPISNYDPNDHDFVRRQYLQAGPRQPMLQDFPQTLFGDKQRRFNKAWYSQYPYWLEYSIQKDAAYCLCCYLFKPENREGGGDAFTSTGFRNWKSKKSLDEHVGGLNSAHNLAIKKCQDLMKQNQHIETILERQSKRSKNAYRLRLTATVDCIRWILRQGLAFRGHDESKKSLNRGNFLELLQFLADHNAQIEGAVLENAPGRMKLVAPPIQKDIIKAAAIETTNKIMEGLGDDLFSVLVEESRDVSCKEQMAVLLRYVSKQGSIVERFLAVVHVKETTSISLKESLEELFCRHKLNFSRLRGQGYDGTSNMRGEFNGLKALILNENSSTYYVHCFAYQLQLVLVAVAEKHKRIATLFEDLSTAQNTVGASCKRRDKLRDERAAEVQEAVGNDELSTGTGLNQEIGLARPVVTRWSLHYKSLTNLTILFGSIMAVLDDIMENAEDSRQGAKASRLLDSLTTFEFAFSCIFMKNVHLIELARFYPNDFSNSEPSFWETQLDCYIQDLCTDQDFSQLNGMSDLSQKLVAKRKDIIYPLVYKLIKLALILPVATASVERAFSAMKIVKTRLRNKTGDEFLNDNLVTYIEKEVFRQVSNEAIMQRFQTMKTRKGVLIALEN</sequence>
<dbReference type="SUPFAM" id="SSF53098">
    <property type="entry name" value="Ribonuclease H-like"/>
    <property type="match status" value="1"/>
</dbReference>
<keyword evidence="4" id="KW-1185">Reference proteome</keyword>
<dbReference type="OrthoDB" id="443140at2759"/>
<dbReference type="InterPro" id="IPR025398">
    <property type="entry name" value="DUF4371"/>
</dbReference>
<dbReference type="SUPFAM" id="SSF56672">
    <property type="entry name" value="DNA/RNA polymerases"/>
    <property type="match status" value="1"/>
</dbReference>
<dbReference type="Proteomes" id="UP001151287">
    <property type="component" value="Unassembled WGS sequence"/>
</dbReference>
<dbReference type="PANTHER" id="PTHR11697">
    <property type="entry name" value="GENERAL TRANSCRIPTION FACTOR 2-RELATED ZINC FINGER PROTEIN"/>
    <property type="match status" value="1"/>
</dbReference>
<dbReference type="InterPro" id="IPR012337">
    <property type="entry name" value="RNaseH-like_sf"/>
</dbReference>
<dbReference type="EMBL" id="JAMQYH010000005">
    <property type="protein sequence ID" value="KAJ1688536.1"/>
    <property type="molecule type" value="Genomic_DNA"/>
</dbReference>
<dbReference type="PANTHER" id="PTHR11697:SF230">
    <property type="entry name" value="ZINC FINGER, MYM DOMAIN CONTAINING 1"/>
    <property type="match status" value="1"/>
</dbReference>
<dbReference type="InterPro" id="IPR055298">
    <property type="entry name" value="AtLOH3-like"/>
</dbReference>
<dbReference type="SMART" id="SM00597">
    <property type="entry name" value="ZnF_TTF"/>
    <property type="match status" value="1"/>
</dbReference>
<dbReference type="InterPro" id="IPR043502">
    <property type="entry name" value="DNA/RNA_pol_sf"/>
</dbReference>
<evidence type="ECO:0000256" key="1">
    <source>
        <dbReference type="SAM" id="MobiDB-lite"/>
    </source>
</evidence>
<dbReference type="Pfam" id="PF05699">
    <property type="entry name" value="Dimer_Tnp_hAT"/>
    <property type="match status" value="1"/>
</dbReference>
<feature type="domain" description="TTF-type" evidence="2">
    <location>
        <begin position="380"/>
        <end position="473"/>
    </location>
</feature>
<evidence type="ECO:0000313" key="4">
    <source>
        <dbReference type="Proteomes" id="UP001151287"/>
    </source>
</evidence>
<evidence type="ECO:0000313" key="3">
    <source>
        <dbReference type="EMBL" id="KAJ1688536.1"/>
    </source>
</evidence>
<reference evidence="3" key="1">
    <citation type="journal article" date="2022" name="Cell">
        <title>Repeat-based holocentromeres influence genome architecture and karyotype evolution.</title>
        <authorList>
            <person name="Hofstatter P.G."/>
            <person name="Thangavel G."/>
            <person name="Lux T."/>
            <person name="Neumann P."/>
            <person name="Vondrak T."/>
            <person name="Novak P."/>
            <person name="Zhang M."/>
            <person name="Costa L."/>
            <person name="Castellani M."/>
            <person name="Scott A."/>
            <person name="Toegelov H."/>
            <person name="Fuchs J."/>
            <person name="Mata-Sucre Y."/>
            <person name="Dias Y."/>
            <person name="Vanzela A.L.L."/>
            <person name="Huettel B."/>
            <person name="Almeida C.C.S."/>
            <person name="Simkova H."/>
            <person name="Souza G."/>
            <person name="Pedrosa-Harand A."/>
            <person name="Macas J."/>
            <person name="Mayer K.F.X."/>
            <person name="Houben A."/>
            <person name="Marques A."/>
        </authorList>
    </citation>
    <scope>NUCLEOTIDE SEQUENCE</scope>
    <source>
        <strain evidence="3">RhyBre1mFocal</strain>
    </source>
</reference>